<evidence type="ECO:0000256" key="1">
    <source>
        <dbReference type="SAM" id="MobiDB-lite"/>
    </source>
</evidence>
<evidence type="ECO:0000313" key="3">
    <source>
        <dbReference type="Proteomes" id="UP000632849"/>
    </source>
</evidence>
<organism evidence="2 3">
    <name type="scientific">Streptomyces filamentosus</name>
    <name type="common">Streptomyces roseosporus</name>
    <dbReference type="NCBI Taxonomy" id="67294"/>
    <lineage>
        <taxon>Bacteria</taxon>
        <taxon>Bacillati</taxon>
        <taxon>Actinomycetota</taxon>
        <taxon>Actinomycetes</taxon>
        <taxon>Kitasatosporales</taxon>
        <taxon>Streptomycetaceae</taxon>
        <taxon>Streptomyces</taxon>
    </lineage>
</organism>
<comment type="caution">
    <text evidence="2">The sequence shown here is derived from an EMBL/GenBank/DDBJ whole genome shotgun (WGS) entry which is preliminary data.</text>
</comment>
<feature type="region of interest" description="Disordered" evidence="1">
    <location>
        <begin position="1"/>
        <end position="23"/>
    </location>
</feature>
<sequence>MRVRRMSGHVDGAGAGNGAGTGAGAGTRTGADAGAGAGARAADLPGRTNALDRAFALLPARGAAPMLVGHVLDFPAGSFTLDALRARVAGRAAGLEALGVVAVPGARSWTRTAPSGAEPHVTGERVDGRLAEATDAVWGGPLPARPAPGWDLRLLTCRDEGVQRVCFRIDHAVTDGVGAAHLVAALLADEPVPGPHPYRPPASGRSSLAWLGASPFGRFPAHETVPPGCGAAPSGRAAFAYADVPDAELRAVASRWGAGVNDVYLTAVTGALAAFQRRRAERVHDLRVVMPMSVRTREARLAAGNAALPAMLRLPCRTADPGERLAAVTGQTLAHKGSGLREGGWRALLRFPPRLLDRTTTRTPFRLAASHIHIRGDYRVLGAPPLATSVFGLNSPGMLGYFSLTRAAGTARLAVVHDRAHAAAAELPGLWAESLAELSGRAGRPGVREV</sequence>
<gene>
    <name evidence="2" type="ORF">GCM10017667_42030</name>
</gene>
<name>A0A919BR34_STRFL</name>
<dbReference type="Proteomes" id="UP000632849">
    <property type="component" value="Unassembled WGS sequence"/>
</dbReference>
<reference evidence="2" key="2">
    <citation type="submission" date="2020-09" db="EMBL/GenBank/DDBJ databases">
        <authorList>
            <person name="Sun Q."/>
            <person name="Ohkuma M."/>
        </authorList>
    </citation>
    <scope>NUCLEOTIDE SEQUENCE</scope>
    <source>
        <strain evidence="2">JCM 4122</strain>
    </source>
</reference>
<dbReference type="EMBL" id="BNBE01000002">
    <property type="protein sequence ID" value="GHG06411.1"/>
    <property type="molecule type" value="Genomic_DNA"/>
</dbReference>
<feature type="compositionally biased region" description="Gly residues" evidence="1">
    <location>
        <begin position="11"/>
        <end position="23"/>
    </location>
</feature>
<keyword evidence="3" id="KW-1185">Reference proteome</keyword>
<evidence type="ECO:0008006" key="4">
    <source>
        <dbReference type="Google" id="ProtNLM"/>
    </source>
</evidence>
<protein>
    <recommendedName>
        <fullName evidence="4">Diacylglycerol O-acyltransferase</fullName>
    </recommendedName>
</protein>
<dbReference type="AlphaFoldDB" id="A0A919BR34"/>
<proteinExistence type="predicted"/>
<evidence type="ECO:0000313" key="2">
    <source>
        <dbReference type="EMBL" id="GHG06411.1"/>
    </source>
</evidence>
<accession>A0A919BR34</accession>
<reference evidence="2" key="1">
    <citation type="journal article" date="2014" name="Int. J. Syst. Evol. Microbiol.">
        <title>Complete genome sequence of Corynebacterium casei LMG S-19264T (=DSM 44701T), isolated from a smear-ripened cheese.</title>
        <authorList>
            <consortium name="US DOE Joint Genome Institute (JGI-PGF)"/>
            <person name="Walter F."/>
            <person name="Albersmeier A."/>
            <person name="Kalinowski J."/>
            <person name="Ruckert C."/>
        </authorList>
    </citation>
    <scope>NUCLEOTIDE SEQUENCE</scope>
    <source>
        <strain evidence="2">JCM 4122</strain>
    </source>
</reference>
<dbReference type="SUPFAM" id="SSF52777">
    <property type="entry name" value="CoA-dependent acyltransferases"/>
    <property type="match status" value="1"/>
</dbReference>